<proteinExistence type="predicted"/>
<feature type="signal peptide" evidence="1">
    <location>
        <begin position="1"/>
        <end position="24"/>
    </location>
</feature>
<feature type="chain" id="PRO_5026650276" evidence="1">
    <location>
        <begin position="25"/>
        <end position="563"/>
    </location>
</feature>
<keyword evidence="1" id="KW-0732">Signal</keyword>
<reference evidence="2 3" key="1">
    <citation type="submission" date="2019-11" db="EMBL/GenBank/DDBJ databases">
        <title>P. haliotis isolates from Z. marina roots.</title>
        <authorList>
            <person name="Cohen M."/>
            <person name="Jospin G."/>
            <person name="Eisen J.A."/>
            <person name="Coil D.A."/>
        </authorList>
    </citation>
    <scope>NUCLEOTIDE SEQUENCE [LARGE SCALE GENOMIC DNA]</scope>
    <source>
        <strain evidence="2 3">UCD-MCMsp1aY</strain>
    </source>
</reference>
<gene>
    <name evidence="2" type="ORF">GNP35_03980</name>
</gene>
<sequence>MNMVKFSKTAIVIASLLGSSSVIAAKYKVIELSVTPDHRQSFGVANNDAGEVLTLGRDSINYPFYFNDALKSSTLGLITACDISDEELDTEQLDAESADCLKIQLGANSIYTFSASFQKVGDEKTGYYGSVSDNGILNLVDIVADETGELTRSNIERLSAINNLSVAVGSVSAPYKSDSYTYESGDSTVTSDFFTRDYSLRAVVSSNGETSLIEPTYSVFGGETSGNDISDTGYVAGYDSVGIYGTLETQINDECSEQSIPENICAWSLQEQSSDSIYERRATVWKLGSDNQVAEKQVYELAFTPSDFQVKNFKTVATAVNDSGLAVGYGEYTESETALATFIFDYPLVFSNGETKNILQDNDDYDSGYAVDVNNSNLAVGKVRDILNGVFNDSMFIYDIDKEELITPTLFYKGSETTANSINENGMIVGNGEYEITNATNRRKHGYLYDFNTDTFNDLNDLISCDSEFEVVDAVDINNNNEIVATALKTVKTLDALGNEILDEDGNVEMSQVPVAVLLEPVAGGEVDSCNVEETNYERKGFSNSIWMISFLTIFAVIRRRFL</sequence>
<dbReference type="AlphaFoldDB" id="A0A6N8F4Y6"/>
<keyword evidence="3" id="KW-1185">Reference proteome</keyword>
<dbReference type="OrthoDB" id="6219137at2"/>
<accession>A0A6N8F4Y6</accession>
<name>A0A6N8F4Y6_9GAMM</name>
<dbReference type="InterPro" id="IPR022562">
    <property type="entry name" value="DUF3466"/>
</dbReference>
<evidence type="ECO:0000256" key="1">
    <source>
        <dbReference type="SAM" id="SignalP"/>
    </source>
</evidence>
<organism evidence="2 3">
    <name type="scientific">Psychrosphaera haliotis</name>
    <dbReference type="NCBI Taxonomy" id="555083"/>
    <lineage>
        <taxon>Bacteria</taxon>
        <taxon>Pseudomonadati</taxon>
        <taxon>Pseudomonadota</taxon>
        <taxon>Gammaproteobacteria</taxon>
        <taxon>Alteromonadales</taxon>
        <taxon>Pseudoalteromonadaceae</taxon>
        <taxon>Psychrosphaera</taxon>
    </lineage>
</organism>
<evidence type="ECO:0000313" key="3">
    <source>
        <dbReference type="Proteomes" id="UP000439994"/>
    </source>
</evidence>
<dbReference type="Pfam" id="PF11949">
    <property type="entry name" value="DUF3466"/>
    <property type="match status" value="1"/>
</dbReference>
<dbReference type="Proteomes" id="UP000439994">
    <property type="component" value="Unassembled WGS sequence"/>
</dbReference>
<evidence type="ECO:0000313" key="2">
    <source>
        <dbReference type="EMBL" id="MUH71716.1"/>
    </source>
</evidence>
<protein>
    <submittedName>
        <fullName evidence="2">DUF3466 family protein</fullName>
    </submittedName>
</protein>
<dbReference type="EMBL" id="WOCD01000002">
    <property type="protein sequence ID" value="MUH71716.1"/>
    <property type="molecule type" value="Genomic_DNA"/>
</dbReference>
<comment type="caution">
    <text evidence="2">The sequence shown here is derived from an EMBL/GenBank/DDBJ whole genome shotgun (WGS) entry which is preliminary data.</text>
</comment>